<reference evidence="3 4" key="4">
    <citation type="journal article" date="2009" name="Appl. Environ. Microbiol.">
        <title>Comparative genome-wide transcriptional profiling of Azorhizobium caulinodans ORS571 grown under free-living and symbiotic conditions.</title>
        <authorList>
            <person name="Tsukada S."/>
            <person name="Aono T."/>
            <person name="Akiba N."/>
            <person name="Lee KB."/>
            <person name="Liu CT."/>
            <person name="Toyazaki H."/>
            <person name="Oyaizu H."/>
        </authorList>
    </citation>
    <scope>NUCLEOTIDE SEQUENCE [LARGE SCALE GENOMIC DNA]</scope>
    <source>
        <strain evidence="4">ATCC 43989 / DSM 5975 / JCM 20966 / LMG 6465 / NBRC 14845 / NCIMB 13405 / ORS 571</strain>
    </source>
</reference>
<evidence type="ECO:0000256" key="2">
    <source>
        <dbReference type="SAM" id="MobiDB-lite"/>
    </source>
</evidence>
<organism evidence="3 4">
    <name type="scientific">Azorhizobium caulinodans (strain ATCC 43989 / DSM 5975 / JCM 20966 / LMG 6465 / NBRC 14845 / NCIMB 13405 / ORS 571)</name>
    <dbReference type="NCBI Taxonomy" id="438753"/>
    <lineage>
        <taxon>Bacteria</taxon>
        <taxon>Pseudomonadati</taxon>
        <taxon>Pseudomonadota</taxon>
        <taxon>Alphaproteobacteria</taxon>
        <taxon>Hyphomicrobiales</taxon>
        <taxon>Xanthobacteraceae</taxon>
        <taxon>Azorhizobium</taxon>
    </lineage>
</organism>
<reference evidence="3 4" key="6">
    <citation type="journal article" date="2011" name="Appl. Environ. Microbiol.">
        <title>Involvement of the azorhizobial chromosome partition gene (parA) in the onset of bacteroid differentiation during Sesbania rostrata stem nodule development.</title>
        <authorList>
            <person name="Liu CT."/>
            <person name="Lee KB."/>
            <person name="Wang YS."/>
            <person name="Peng MH."/>
            <person name="Lee KT."/>
            <person name="Suzuki S."/>
            <person name="Suzuki T."/>
            <person name="Oyaizu H."/>
        </authorList>
    </citation>
    <scope>NUCLEOTIDE SEQUENCE [LARGE SCALE GENOMIC DNA]</scope>
    <source>
        <strain evidence="4">ATCC 43989 / DSM 5975 / JCM 20966 / LMG 6465 / NBRC 14845 / NCIMB 13405 / ORS 571</strain>
    </source>
</reference>
<reference evidence="3 4" key="5">
    <citation type="journal article" date="2010" name="Appl. Environ. Microbiol.">
        <title>phrR-like gene praR of Azorhizobium caulinodans ORS571 is essential for symbiosis with Sesbania rostrata and is involved in expression of reb genes.</title>
        <authorList>
            <person name="Akiba N."/>
            <person name="Aono T."/>
            <person name="Toyazaki H."/>
            <person name="Sato S."/>
            <person name="Oyaizu H."/>
        </authorList>
    </citation>
    <scope>NUCLEOTIDE SEQUENCE [LARGE SCALE GENOMIC DNA]</scope>
    <source>
        <strain evidence="4">ATCC 43989 / DSM 5975 / JCM 20966 / LMG 6465 / NBRC 14845 / NCIMB 13405 / ORS 571</strain>
    </source>
</reference>
<protein>
    <recommendedName>
        <fullName evidence="5">Glucokinase</fullName>
    </recommendedName>
</protein>
<evidence type="ECO:0000256" key="1">
    <source>
        <dbReference type="ARBA" id="ARBA00006479"/>
    </source>
</evidence>
<dbReference type="PANTHER" id="PTHR18964:SF149">
    <property type="entry name" value="BIFUNCTIONAL UDP-N-ACETYLGLUCOSAMINE 2-EPIMERASE_N-ACETYLMANNOSAMINE KINASE"/>
    <property type="match status" value="1"/>
</dbReference>
<evidence type="ECO:0000313" key="4">
    <source>
        <dbReference type="Proteomes" id="UP000000270"/>
    </source>
</evidence>
<reference evidence="3 4" key="3">
    <citation type="journal article" date="2008" name="BMC Genomics">
        <title>The genome of the versatile nitrogen fixer Azorhizobium caulinodans ORS571.</title>
        <authorList>
            <person name="Lee KB."/>
            <person name="Backer P.D."/>
            <person name="Aono T."/>
            <person name="Liu CT."/>
            <person name="Suzuki S."/>
            <person name="Suzuki T."/>
            <person name="Kaneko T."/>
            <person name="Yamada M."/>
            <person name="Tabata S."/>
            <person name="Kupfer D.M."/>
            <person name="Najar F.Z."/>
            <person name="Wiley G.B."/>
            <person name="Roe B."/>
            <person name="Binnewies T.T."/>
            <person name="Ussery D.W."/>
            <person name="D'Haeze W."/>
            <person name="Herder J.D."/>
            <person name="Gevers D."/>
            <person name="Vereecke D."/>
            <person name="Holsters M."/>
            <person name="Oyaizu H."/>
        </authorList>
    </citation>
    <scope>NUCLEOTIDE SEQUENCE [LARGE SCALE GENOMIC DNA]</scope>
    <source>
        <strain evidence="4">ATCC 43989 / DSM 5975 / JCM 20966 / LMG 6465 / NBRC 14845 / NCIMB 13405 / ORS 571</strain>
    </source>
</reference>
<evidence type="ECO:0000313" key="3">
    <source>
        <dbReference type="EMBL" id="BAF87568.1"/>
    </source>
</evidence>
<dbReference type="InterPro" id="IPR043129">
    <property type="entry name" value="ATPase_NBD"/>
</dbReference>
<reference evidence="4" key="2">
    <citation type="submission" date="2007-04" db="EMBL/GenBank/DDBJ databases">
        <title>Complete genome sequence of the nitrogen-fixing bacterium Azorhizobium caulinodans ORS571.</title>
        <authorList>
            <person name="Lee K.B."/>
            <person name="Backer P.D."/>
            <person name="Aono T."/>
            <person name="Liu C.T."/>
            <person name="Suzuki S."/>
            <person name="Suzuki T."/>
            <person name="Kaneko T."/>
            <person name="Yamada M."/>
            <person name="Tabata S."/>
            <person name="Kupfer D.M."/>
            <person name="Najar F.Z."/>
            <person name="Wiley G.B."/>
            <person name="Roe B."/>
            <person name="Binnewies T."/>
            <person name="Ussery D."/>
            <person name="Vereecke D."/>
            <person name="Gevers D."/>
            <person name="Holsters M."/>
            <person name="Oyaizu H."/>
        </authorList>
    </citation>
    <scope>NUCLEOTIDE SEQUENCE [LARGE SCALE GENOMIC DNA]</scope>
    <source>
        <strain evidence="4">ATCC 43989 / DSM 5975 / JCM 20966 / LMG 6465 / NBRC 14845 / NCIMB 13405 / ORS 571</strain>
    </source>
</reference>
<dbReference type="eggNOG" id="COG1940">
    <property type="taxonomic scope" value="Bacteria"/>
</dbReference>
<dbReference type="EMBL" id="AP009384">
    <property type="protein sequence ID" value="BAF87568.1"/>
    <property type="molecule type" value="Genomic_DNA"/>
</dbReference>
<reference evidence="3 4" key="1">
    <citation type="journal article" date="2007" name="Appl. Environ. Microbiol.">
        <title>Rhizobial factors required for stem nodule maturation and maintenance in Sesbania rostrata-Azorhizobium caulinodans ORS571 symbiosis.</title>
        <authorList>
            <person name="Suzuki S."/>
            <person name="Aono T."/>
            <person name="Lee KB."/>
            <person name="Suzuki T."/>
            <person name="Liu CT."/>
            <person name="Miwa H."/>
            <person name="Wakao S."/>
            <person name="Iki T."/>
            <person name="Oyaizu H."/>
        </authorList>
    </citation>
    <scope>NUCLEOTIDE SEQUENCE [LARGE SCALE GENOMIC DNA]</scope>
    <source>
        <strain evidence="4">ATCC 43989 / DSM 5975 / JCM 20966 / LMG 6465 / NBRC 14845 / NCIMB 13405 / ORS 571</strain>
    </source>
</reference>
<comment type="similarity">
    <text evidence="1">Belongs to the ROK (NagC/XylR) family.</text>
</comment>
<feature type="compositionally biased region" description="Basic and acidic residues" evidence="2">
    <location>
        <begin position="1"/>
        <end position="12"/>
    </location>
</feature>
<feature type="region of interest" description="Disordered" evidence="2">
    <location>
        <begin position="1"/>
        <end position="26"/>
    </location>
</feature>
<dbReference type="InterPro" id="IPR000600">
    <property type="entry name" value="ROK"/>
</dbReference>
<accession>A8HY31</accession>
<name>A8HY31_AZOC5</name>
<dbReference type="SUPFAM" id="SSF53067">
    <property type="entry name" value="Actin-like ATPase domain"/>
    <property type="match status" value="1"/>
</dbReference>
<proteinExistence type="inferred from homology"/>
<dbReference type="Proteomes" id="UP000000270">
    <property type="component" value="Chromosome"/>
</dbReference>
<dbReference type="KEGG" id="azc:AZC_1570"/>
<evidence type="ECO:0008006" key="5">
    <source>
        <dbReference type="Google" id="ProtNLM"/>
    </source>
</evidence>
<dbReference type="CDD" id="cd23763">
    <property type="entry name" value="ASKHA_ATPase_ROK"/>
    <property type="match status" value="1"/>
</dbReference>
<dbReference type="PANTHER" id="PTHR18964">
    <property type="entry name" value="ROK (REPRESSOR, ORF, KINASE) FAMILY"/>
    <property type="match status" value="1"/>
</dbReference>
<dbReference type="Gene3D" id="3.30.420.40">
    <property type="match status" value="1"/>
</dbReference>
<gene>
    <name evidence="3" type="ordered locus">AZC_1570</name>
</gene>
<dbReference type="AlphaFoldDB" id="A8HY31"/>
<sequence length="377" mass="40932">MGICRVEGDQPRATRAPMPAPAKETAETPAAIGVHGAADLPGITVTSYNLEVKDKDGFLGDRASGTAFRSFVRDWRRTLREMGKDPFDEDLDARISKKKLDKFLAEGDADAAAVVQGAIEDFARNLAHVAGRFLSQKSWREVSHIVVGGGLIEARVGELAVARTAALLRADDIKVTLETLRHHPDEGGLIGCLHLAPSWIFSGYDGIVAVDIGGSNIRAGIVRHNVKKDPLLKNADVCRFDLWRHADETRLGREAAVDRLVEMIQGLVKKAESEKLSVAPFIGIACPGIIEADGSIRRGAQNLPGKWDSEHFLLPERIRSAIPTIDGHDTLVVMHNDAVVQGLSQRPWMTEVPNWAVLTIGTGLGNASYANRPETKD</sequence>
<dbReference type="HOGENOM" id="CLU_737380_0_0_5"/>
<dbReference type="STRING" id="438753.AZC_1570"/>
<keyword evidence="4" id="KW-1185">Reference proteome</keyword>
<feature type="compositionally biased region" description="Low complexity" evidence="2">
    <location>
        <begin position="13"/>
        <end position="26"/>
    </location>
</feature>